<dbReference type="InterPro" id="IPR036097">
    <property type="entry name" value="HisK_dim/P_sf"/>
</dbReference>
<evidence type="ECO:0000256" key="1">
    <source>
        <dbReference type="ARBA" id="ARBA00000085"/>
    </source>
</evidence>
<dbReference type="PANTHER" id="PTHR43065">
    <property type="entry name" value="SENSOR HISTIDINE KINASE"/>
    <property type="match status" value="1"/>
</dbReference>
<dbReference type="Gene3D" id="3.30.565.10">
    <property type="entry name" value="Histidine kinase-like ATPase, C-terminal domain"/>
    <property type="match status" value="1"/>
</dbReference>
<evidence type="ECO:0000256" key="2">
    <source>
        <dbReference type="ARBA" id="ARBA00012438"/>
    </source>
</evidence>
<dbReference type="SUPFAM" id="SSF55874">
    <property type="entry name" value="ATPase domain of HSP90 chaperone/DNA topoisomerase II/histidine kinase"/>
    <property type="match status" value="1"/>
</dbReference>
<dbReference type="SMART" id="SM00387">
    <property type="entry name" value="HATPase_c"/>
    <property type="match status" value="1"/>
</dbReference>
<dbReference type="PROSITE" id="PS50109">
    <property type="entry name" value="HIS_KIN"/>
    <property type="match status" value="1"/>
</dbReference>
<comment type="catalytic activity">
    <reaction evidence="1">
        <text>ATP + protein L-histidine = ADP + protein N-phospho-L-histidine.</text>
        <dbReference type="EC" id="2.7.13.3"/>
    </reaction>
</comment>
<dbReference type="SUPFAM" id="SSF47384">
    <property type="entry name" value="Homodimeric domain of signal transducing histidine kinase"/>
    <property type="match status" value="1"/>
</dbReference>
<evidence type="ECO:0000313" key="6">
    <source>
        <dbReference type="EMBL" id="QJW91523.1"/>
    </source>
</evidence>
<dbReference type="Pfam" id="PF13474">
    <property type="entry name" value="SnoaL_3"/>
    <property type="match status" value="1"/>
</dbReference>
<evidence type="ECO:0000256" key="4">
    <source>
        <dbReference type="SAM" id="Coils"/>
    </source>
</evidence>
<dbReference type="InterPro" id="IPR003594">
    <property type="entry name" value="HATPase_dom"/>
</dbReference>
<dbReference type="InterPro" id="IPR032710">
    <property type="entry name" value="NTF2-like_dom_sf"/>
</dbReference>
<evidence type="ECO:0000256" key="3">
    <source>
        <dbReference type="ARBA" id="ARBA00022553"/>
    </source>
</evidence>
<dbReference type="EMBL" id="CP053435">
    <property type="protein sequence ID" value="QJW91523.1"/>
    <property type="molecule type" value="Genomic_DNA"/>
</dbReference>
<accession>A0A6M5YDZ8</accession>
<dbReference type="SMART" id="SM00388">
    <property type="entry name" value="HisKA"/>
    <property type="match status" value="1"/>
</dbReference>
<dbReference type="PANTHER" id="PTHR43065:SF42">
    <property type="entry name" value="TWO-COMPONENT SENSOR PPRA"/>
    <property type="match status" value="1"/>
</dbReference>
<dbReference type="Pfam" id="PF00512">
    <property type="entry name" value="HisKA"/>
    <property type="match status" value="1"/>
</dbReference>
<evidence type="ECO:0000313" key="7">
    <source>
        <dbReference type="Proteomes" id="UP000502756"/>
    </source>
</evidence>
<feature type="coiled-coil region" evidence="4">
    <location>
        <begin position="137"/>
        <end position="192"/>
    </location>
</feature>
<dbReference type="Pfam" id="PF02518">
    <property type="entry name" value="HATPase_c"/>
    <property type="match status" value="1"/>
</dbReference>
<dbReference type="CDD" id="cd00082">
    <property type="entry name" value="HisKA"/>
    <property type="match status" value="1"/>
</dbReference>
<organism evidence="6 7">
    <name type="scientific">Spirosoma taeanense</name>
    <dbReference type="NCBI Taxonomy" id="2735870"/>
    <lineage>
        <taxon>Bacteria</taxon>
        <taxon>Pseudomonadati</taxon>
        <taxon>Bacteroidota</taxon>
        <taxon>Cytophagia</taxon>
        <taxon>Cytophagales</taxon>
        <taxon>Cytophagaceae</taxon>
        <taxon>Spirosoma</taxon>
    </lineage>
</organism>
<dbReference type="SUPFAM" id="SSF54427">
    <property type="entry name" value="NTF2-like"/>
    <property type="match status" value="1"/>
</dbReference>
<dbReference type="InterPro" id="IPR037401">
    <property type="entry name" value="SnoaL-like"/>
</dbReference>
<dbReference type="Proteomes" id="UP000502756">
    <property type="component" value="Chromosome"/>
</dbReference>
<dbReference type="AlphaFoldDB" id="A0A6M5YDZ8"/>
<dbReference type="RefSeq" id="WP_171741372.1">
    <property type="nucleotide sequence ID" value="NZ_CP053435.1"/>
</dbReference>
<gene>
    <name evidence="6" type="ORF">HNV11_20135</name>
</gene>
<keyword evidence="3" id="KW-0597">Phosphoprotein</keyword>
<dbReference type="InterPro" id="IPR036890">
    <property type="entry name" value="HATPase_C_sf"/>
</dbReference>
<dbReference type="InterPro" id="IPR005467">
    <property type="entry name" value="His_kinase_dom"/>
</dbReference>
<reference evidence="6 7" key="1">
    <citation type="submission" date="2020-05" db="EMBL/GenBank/DDBJ databases">
        <title>Genome sequencing of Spirosoma sp. TS118.</title>
        <authorList>
            <person name="Lee J.-H."/>
            <person name="Jeong S."/>
            <person name="Zhao L."/>
            <person name="Jung J.-H."/>
            <person name="Kim M.-K."/>
            <person name="Lim S."/>
        </authorList>
    </citation>
    <scope>NUCLEOTIDE SEQUENCE [LARGE SCALE GENOMIC DNA]</scope>
    <source>
        <strain evidence="6 7">TS118</strain>
    </source>
</reference>
<dbReference type="PRINTS" id="PR00344">
    <property type="entry name" value="BCTRLSENSOR"/>
</dbReference>
<dbReference type="InterPro" id="IPR003661">
    <property type="entry name" value="HisK_dim/P_dom"/>
</dbReference>
<dbReference type="EC" id="2.7.13.3" evidence="2"/>
<dbReference type="KEGG" id="stae:HNV11_20135"/>
<dbReference type="Gene3D" id="3.10.450.50">
    <property type="match status" value="1"/>
</dbReference>
<dbReference type="InterPro" id="IPR004358">
    <property type="entry name" value="Sig_transdc_His_kin-like_C"/>
</dbReference>
<protein>
    <recommendedName>
        <fullName evidence="2">histidine kinase</fullName>
        <ecNumber evidence="2">2.7.13.3</ecNumber>
    </recommendedName>
</protein>
<keyword evidence="4" id="KW-0175">Coiled coil</keyword>
<sequence>MSNEPPYDSELIDCFRHFLNLWAEKSDQSMLAMAEVIAPDVTAIGTGRHEFIYSRDEALDLFKREQQFPQVLAYKLLNITTRQTSTTGIVSGDIEVSVPVEKNSHLIYVRQTAVFEKVKTKWVLIHWHMSVPLTRQANDETFRIEALKVKNQELEQLVARCTVLLQRKAEELEQSTQRLKATQEQLMQKEKMASLGELTAGIAHEIQNPLNFVHNFSEVCTELLEELADEQQKAERDSDLETELLTDVRENLHKIVHHSQRASSIVRSMLEHSRASVGESHPTDLNALVDEYLRLAYHGLRAKDKSFNCQLTTHFDAHLGLVEAIPQDLGRVLLNLYSNAFYAVQQRQQQSSSSYKPQLQVSTSRAEGTVEIRVSDNGMGIPESVKQKIFQPFFTTKPTGEGTGLGLSLSYDIITKGHGGSLTVTSQEGEGTEFRICLPDSLVHVDG</sequence>
<name>A0A6M5YDZ8_9BACT</name>
<dbReference type="GO" id="GO:0000155">
    <property type="term" value="F:phosphorelay sensor kinase activity"/>
    <property type="evidence" value="ECO:0007669"/>
    <property type="project" value="InterPro"/>
</dbReference>
<proteinExistence type="predicted"/>
<feature type="coiled-coil region" evidence="4">
    <location>
        <begin position="217"/>
        <end position="244"/>
    </location>
</feature>
<feature type="domain" description="Histidine kinase" evidence="5">
    <location>
        <begin position="201"/>
        <end position="442"/>
    </location>
</feature>
<keyword evidence="7" id="KW-1185">Reference proteome</keyword>
<dbReference type="Gene3D" id="1.10.287.130">
    <property type="match status" value="1"/>
</dbReference>
<evidence type="ECO:0000259" key="5">
    <source>
        <dbReference type="PROSITE" id="PS50109"/>
    </source>
</evidence>